<dbReference type="PANTHER" id="PTHR33130:SF43">
    <property type="entry name" value="OS01G0688600 PROTEIN"/>
    <property type="match status" value="1"/>
</dbReference>
<accession>A0A328D6W5</accession>
<feature type="region of interest" description="Disordered" evidence="1">
    <location>
        <begin position="113"/>
        <end position="211"/>
    </location>
</feature>
<dbReference type="EMBL" id="NQVE01000195">
    <property type="protein sequence ID" value="RAL40208.1"/>
    <property type="molecule type" value="Genomic_DNA"/>
</dbReference>
<dbReference type="AlphaFoldDB" id="A0A328D6W5"/>
<feature type="region of interest" description="Disordered" evidence="1">
    <location>
        <begin position="45"/>
        <end position="78"/>
    </location>
</feature>
<proteinExistence type="predicted"/>
<evidence type="ECO:0000313" key="3">
    <source>
        <dbReference type="Proteomes" id="UP000249390"/>
    </source>
</evidence>
<organism evidence="2 3">
    <name type="scientific">Cuscuta australis</name>
    <dbReference type="NCBI Taxonomy" id="267555"/>
    <lineage>
        <taxon>Eukaryota</taxon>
        <taxon>Viridiplantae</taxon>
        <taxon>Streptophyta</taxon>
        <taxon>Embryophyta</taxon>
        <taxon>Tracheophyta</taxon>
        <taxon>Spermatophyta</taxon>
        <taxon>Magnoliopsida</taxon>
        <taxon>eudicotyledons</taxon>
        <taxon>Gunneridae</taxon>
        <taxon>Pentapetalae</taxon>
        <taxon>asterids</taxon>
        <taxon>lamiids</taxon>
        <taxon>Solanales</taxon>
        <taxon>Convolvulaceae</taxon>
        <taxon>Cuscuteae</taxon>
        <taxon>Cuscuta</taxon>
        <taxon>Cuscuta subgen. Grammica</taxon>
        <taxon>Cuscuta sect. Cleistogrammica</taxon>
    </lineage>
</organism>
<dbReference type="Proteomes" id="UP000249390">
    <property type="component" value="Unassembled WGS sequence"/>
</dbReference>
<dbReference type="Pfam" id="PF07797">
    <property type="entry name" value="DUF1639"/>
    <property type="match status" value="1"/>
</dbReference>
<dbReference type="PANTHER" id="PTHR33130">
    <property type="entry name" value="PUTATIVE (DUF1639)-RELATED"/>
    <property type="match status" value="1"/>
</dbReference>
<comment type="caution">
    <text evidence="2">The sequence shown here is derived from an EMBL/GenBank/DDBJ whole genome shotgun (WGS) entry which is preliminary data.</text>
</comment>
<name>A0A328D6W5_9ASTE</name>
<sequence length="273" mass="29740">MAMGSQRSKPPLHNFTLPCNLKWGRRKFLRCGKLDLNGEIVAVHRRSDGSSSSSEKPLGWRGSEAASGLQSLGSEGGREIRAEVDDGIAAVRKRLLFDLQAATDKMKDAILKTGLRDEGRRPPVAADGGERPPAPIAAFQTIPPVGPSETAGPWNFRTRRSGSKPPNGSTGDSNRPVPPPAYDSPLKAEYKSPKLPTSSAAANAASSTGERAKFSIALSRPEIEEDFAAIIRHRPSRRPRKRAKYIQKNLDSLFPGLWLTEICAEMYRVSDDQ</sequence>
<gene>
    <name evidence="2" type="ORF">DM860_008348</name>
</gene>
<evidence type="ECO:0000313" key="2">
    <source>
        <dbReference type="EMBL" id="RAL40208.1"/>
    </source>
</evidence>
<feature type="compositionally biased region" description="Low complexity" evidence="1">
    <location>
        <begin position="198"/>
        <end position="207"/>
    </location>
</feature>
<reference evidence="2 3" key="1">
    <citation type="submission" date="2018-06" db="EMBL/GenBank/DDBJ databases">
        <title>The Genome of Cuscuta australis (Dodder) Provides Insight into the Evolution of Plant Parasitism.</title>
        <authorList>
            <person name="Liu H."/>
        </authorList>
    </citation>
    <scope>NUCLEOTIDE SEQUENCE [LARGE SCALE GENOMIC DNA]</scope>
    <source>
        <strain evidence="3">cv. Yunnan</strain>
        <tissue evidence="2">Vines</tissue>
    </source>
</reference>
<keyword evidence="3" id="KW-1185">Reference proteome</keyword>
<protein>
    <recommendedName>
        <fullName evidence="4">DUF1639 domain-containing protein</fullName>
    </recommendedName>
</protein>
<evidence type="ECO:0008006" key="4">
    <source>
        <dbReference type="Google" id="ProtNLM"/>
    </source>
</evidence>
<evidence type="ECO:0000256" key="1">
    <source>
        <dbReference type="SAM" id="MobiDB-lite"/>
    </source>
</evidence>
<feature type="compositionally biased region" description="Polar residues" evidence="1">
    <location>
        <begin position="164"/>
        <end position="173"/>
    </location>
</feature>
<dbReference type="InterPro" id="IPR012438">
    <property type="entry name" value="DUF1639"/>
</dbReference>